<dbReference type="Proteomes" id="UP000217199">
    <property type="component" value="Unassembled WGS sequence"/>
</dbReference>
<proteinExistence type="inferred from homology"/>
<comment type="similarity">
    <text evidence="2">Belongs to the NAD(P)-dependent epimerase/dehydratase family. Dihydroflavonol-4-reductase subfamily.</text>
</comment>
<sequence length="348" mass="37919">MPAVSAPSKVLVSGANGYIAVWVVRTLLDRGFSVRGTVRSESKIPHLKKVFKDEFEKGLLEVVVVPDITVSGAFDEAVKGVDAIEHTASPFHFKADDPSELIDPAVKGTTGILESATKFGGPQLKRIAITSSCAAVSDPDSTGLLDESSFNEGNIIEIREKGRDATQVGKYRASKSLAEKAAWKYYQDHKSSISWDLVVLNPPFVFGPILHEITSASQLNTSLAGLYDAIFLKTRTPEQLASFQGEWVDVRDVALGHVRAIEVEEAGGSRFILSGGAFIYQDFYDIVNELKIPGVDAPKGTPGRGKDFAYTIRYDASKAKNVLGVEFRDKTTTTKDTIEDFKARGWLN</sequence>
<organism evidence="4 5">
    <name type="scientific">Pyrrhoderma noxium</name>
    <dbReference type="NCBI Taxonomy" id="2282107"/>
    <lineage>
        <taxon>Eukaryota</taxon>
        <taxon>Fungi</taxon>
        <taxon>Dikarya</taxon>
        <taxon>Basidiomycota</taxon>
        <taxon>Agaricomycotina</taxon>
        <taxon>Agaricomycetes</taxon>
        <taxon>Hymenochaetales</taxon>
        <taxon>Hymenochaetaceae</taxon>
        <taxon>Pyrrhoderma</taxon>
    </lineage>
</organism>
<accession>A0A286UDF5</accession>
<dbReference type="CDD" id="cd05227">
    <property type="entry name" value="AR_SDR_e"/>
    <property type="match status" value="1"/>
</dbReference>
<dbReference type="Pfam" id="PF01370">
    <property type="entry name" value="Epimerase"/>
    <property type="match status" value="1"/>
</dbReference>
<dbReference type="AlphaFoldDB" id="A0A286UDF5"/>
<name>A0A286UDF5_9AGAM</name>
<dbReference type="PANTHER" id="PTHR10366">
    <property type="entry name" value="NAD DEPENDENT EPIMERASE/DEHYDRATASE"/>
    <property type="match status" value="1"/>
</dbReference>
<comment type="caution">
    <text evidence="4">The sequence shown here is derived from an EMBL/GenBank/DDBJ whole genome shotgun (WGS) entry which is preliminary data.</text>
</comment>
<gene>
    <name evidence="4" type="ORF">PNOK_0611700</name>
</gene>
<evidence type="ECO:0000256" key="1">
    <source>
        <dbReference type="ARBA" id="ARBA00023002"/>
    </source>
</evidence>
<keyword evidence="1" id="KW-0560">Oxidoreductase</keyword>
<evidence type="ECO:0000256" key="2">
    <source>
        <dbReference type="ARBA" id="ARBA00023445"/>
    </source>
</evidence>
<dbReference type="PANTHER" id="PTHR10366:SF564">
    <property type="entry name" value="STEROL-4-ALPHA-CARBOXYLATE 3-DEHYDROGENASE, DECARBOXYLATING"/>
    <property type="match status" value="1"/>
</dbReference>
<evidence type="ECO:0000259" key="3">
    <source>
        <dbReference type="Pfam" id="PF01370"/>
    </source>
</evidence>
<dbReference type="Gene3D" id="3.40.50.720">
    <property type="entry name" value="NAD(P)-binding Rossmann-like Domain"/>
    <property type="match status" value="1"/>
</dbReference>
<dbReference type="OrthoDB" id="2735536at2759"/>
<dbReference type="InParanoid" id="A0A286UDF5"/>
<keyword evidence="5" id="KW-1185">Reference proteome</keyword>
<evidence type="ECO:0000313" key="4">
    <source>
        <dbReference type="EMBL" id="PAV17631.1"/>
    </source>
</evidence>
<dbReference type="FunCoup" id="A0A286UDF5">
    <property type="interactions" value="49"/>
</dbReference>
<dbReference type="InterPro" id="IPR036291">
    <property type="entry name" value="NAD(P)-bd_dom_sf"/>
</dbReference>
<dbReference type="GO" id="GO:0016616">
    <property type="term" value="F:oxidoreductase activity, acting on the CH-OH group of donors, NAD or NADP as acceptor"/>
    <property type="evidence" value="ECO:0007669"/>
    <property type="project" value="TreeGrafter"/>
</dbReference>
<dbReference type="InterPro" id="IPR001509">
    <property type="entry name" value="Epimerase_deHydtase"/>
</dbReference>
<evidence type="ECO:0000313" key="5">
    <source>
        <dbReference type="Proteomes" id="UP000217199"/>
    </source>
</evidence>
<dbReference type="EMBL" id="NBII01000006">
    <property type="protein sequence ID" value="PAV17631.1"/>
    <property type="molecule type" value="Genomic_DNA"/>
</dbReference>
<dbReference type="SUPFAM" id="SSF51735">
    <property type="entry name" value="NAD(P)-binding Rossmann-fold domains"/>
    <property type="match status" value="1"/>
</dbReference>
<protein>
    <submittedName>
        <fullName evidence="4">D-lactaldehyde dehydrogenase</fullName>
    </submittedName>
</protein>
<feature type="domain" description="NAD-dependent epimerase/dehydratase" evidence="3">
    <location>
        <begin position="10"/>
        <end position="267"/>
    </location>
</feature>
<reference evidence="4 5" key="1">
    <citation type="journal article" date="2017" name="Mol. Ecol.">
        <title>Comparative and population genomic landscape of Phellinus noxius: A hypervariable fungus causing root rot in trees.</title>
        <authorList>
            <person name="Chung C.L."/>
            <person name="Lee T.J."/>
            <person name="Akiba M."/>
            <person name="Lee H.H."/>
            <person name="Kuo T.H."/>
            <person name="Liu D."/>
            <person name="Ke H.M."/>
            <person name="Yokoi T."/>
            <person name="Roa M.B."/>
            <person name="Lu M.J."/>
            <person name="Chang Y.Y."/>
            <person name="Ann P.J."/>
            <person name="Tsai J.N."/>
            <person name="Chen C.Y."/>
            <person name="Tzean S.S."/>
            <person name="Ota Y."/>
            <person name="Hattori T."/>
            <person name="Sahashi N."/>
            <person name="Liou R.F."/>
            <person name="Kikuchi T."/>
            <person name="Tsai I.J."/>
        </authorList>
    </citation>
    <scope>NUCLEOTIDE SEQUENCE [LARGE SCALE GENOMIC DNA]</scope>
    <source>
        <strain evidence="4 5">FFPRI411160</strain>
    </source>
</reference>
<dbReference type="STRING" id="2282107.A0A286UDF5"/>
<dbReference type="InterPro" id="IPR050425">
    <property type="entry name" value="NAD(P)_dehydrat-like"/>
</dbReference>